<organism evidence="1 3">
    <name type="scientific">Phytophthora infestans</name>
    <name type="common">Potato late blight agent</name>
    <name type="synonym">Botrytis infestans</name>
    <dbReference type="NCBI Taxonomy" id="4787"/>
    <lineage>
        <taxon>Eukaryota</taxon>
        <taxon>Sar</taxon>
        <taxon>Stramenopiles</taxon>
        <taxon>Oomycota</taxon>
        <taxon>Peronosporomycetes</taxon>
        <taxon>Peronosporales</taxon>
        <taxon>Peronosporaceae</taxon>
        <taxon>Phytophthora</taxon>
    </lineage>
</organism>
<evidence type="ECO:0000313" key="2">
    <source>
        <dbReference type="EMBL" id="KAF4142873.1"/>
    </source>
</evidence>
<dbReference type="EMBL" id="WSZM01000069">
    <property type="protein sequence ID" value="KAF4044495.1"/>
    <property type="molecule type" value="Genomic_DNA"/>
</dbReference>
<keyword evidence="3" id="KW-1185">Reference proteome</keyword>
<accession>A0A833WNX0</accession>
<dbReference type="AlphaFoldDB" id="A0A833WNX0"/>
<evidence type="ECO:0008006" key="4">
    <source>
        <dbReference type="Google" id="ProtNLM"/>
    </source>
</evidence>
<reference evidence="1" key="1">
    <citation type="submission" date="2020-04" db="EMBL/GenBank/DDBJ databases">
        <title>Hybrid Assembly of Korean Phytophthora infestans isolates.</title>
        <authorList>
            <person name="Prokchorchik M."/>
            <person name="Lee Y."/>
            <person name="Seo J."/>
            <person name="Cho J.-H."/>
            <person name="Park Y.-E."/>
            <person name="Jang D.-C."/>
            <person name="Im J.-S."/>
            <person name="Choi J.-G."/>
            <person name="Park H.-J."/>
            <person name="Lee G.-B."/>
            <person name="Lee Y.-G."/>
            <person name="Hong S.-Y."/>
            <person name="Cho K."/>
            <person name="Sohn K.H."/>
        </authorList>
    </citation>
    <scope>NUCLEOTIDE SEQUENCE</scope>
    <source>
        <strain evidence="1">KR_1_A1</strain>
        <strain evidence="2">KR_2_A2</strain>
    </source>
</reference>
<name>A0A833WNX0_PHYIN</name>
<evidence type="ECO:0000313" key="3">
    <source>
        <dbReference type="Proteomes" id="UP000602510"/>
    </source>
</evidence>
<dbReference type="Proteomes" id="UP000602510">
    <property type="component" value="Unassembled WGS sequence"/>
</dbReference>
<protein>
    <recommendedName>
        <fullName evidence="4">Tc1-like transposase DDE domain-containing protein</fullName>
    </recommendedName>
</protein>
<gene>
    <name evidence="1" type="ORF">GN244_ATG03204</name>
    <name evidence="2" type="ORF">GN958_ATG07936</name>
</gene>
<evidence type="ECO:0000313" key="1">
    <source>
        <dbReference type="EMBL" id="KAF4044495.1"/>
    </source>
</evidence>
<dbReference type="EMBL" id="JAACNO010001132">
    <property type="protein sequence ID" value="KAF4142873.1"/>
    <property type="molecule type" value="Genomic_DNA"/>
</dbReference>
<comment type="caution">
    <text evidence="1">The sequence shown here is derived from an EMBL/GenBank/DDBJ whole genome shotgun (WGS) entry which is preliminary data.</text>
</comment>
<dbReference type="Proteomes" id="UP000704712">
    <property type="component" value="Unassembled WGS sequence"/>
</dbReference>
<sequence length="136" mass="15864">MPKRYEHYTRKTKLRVLEVAQRDGVWEVTTKLATTPRNGLVYYETRFVLSRYANTNAFTRPLLCHFRYSSELTLADVTMALDNALCHCRPKIVFEEEAFLDAQLPRLGPYSSMLYTIENVLCTLKSSVKAFMRESR</sequence>
<proteinExistence type="predicted"/>